<dbReference type="RefSeq" id="WP_169928226.1">
    <property type="nucleotide sequence ID" value="NZ_CP012333.1"/>
</dbReference>
<organism evidence="1 2">
    <name type="scientific">Labilithrix luteola</name>
    <dbReference type="NCBI Taxonomy" id="1391654"/>
    <lineage>
        <taxon>Bacteria</taxon>
        <taxon>Pseudomonadati</taxon>
        <taxon>Myxococcota</taxon>
        <taxon>Polyangia</taxon>
        <taxon>Polyangiales</taxon>
        <taxon>Labilitrichaceae</taxon>
        <taxon>Labilithrix</taxon>
    </lineage>
</organism>
<sequence length="58" mass="6296">MKEALSKALAEQSDPRADRILACSFWTSPSARRPGTTTANVIRLADRRATHVGAAERS</sequence>
<accession>A0A0K1Q846</accession>
<dbReference type="STRING" id="1391654.AKJ09_08649"/>
<dbReference type="Proteomes" id="UP000064967">
    <property type="component" value="Chromosome"/>
</dbReference>
<gene>
    <name evidence="1" type="ORF">AKJ09_08649</name>
</gene>
<evidence type="ECO:0000313" key="2">
    <source>
        <dbReference type="Proteomes" id="UP000064967"/>
    </source>
</evidence>
<keyword evidence="2" id="KW-1185">Reference proteome</keyword>
<dbReference type="KEGG" id="llu:AKJ09_08649"/>
<dbReference type="EMBL" id="CP012333">
    <property type="protein sequence ID" value="AKV01986.1"/>
    <property type="molecule type" value="Genomic_DNA"/>
</dbReference>
<reference evidence="1 2" key="1">
    <citation type="submission" date="2015-08" db="EMBL/GenBank/DDBJ databases">
        <authorList>
            <person name="Babu N.S."/>
            <person name="Beckwith C.J."/>
            <person name="Beseler K.G."/>
            <person name="Brison A."/>
            <person name="Carone J.V."/>
            <person name="Caskin T.P."/>
            <person name="Diamond M."/>
            <person name="Durham M.E."/>
            <person name="Foxe J.M."/>
            <person name="Go M."/>
            <person name="Henderson B.A."/>
            <person name="Jones I.B."/>
            <person name="McGettigan J.A."/>
            <person name="Micheletti S.J."/>
            <person name="Nasrallah M.E."/>
            <person name="Ortiz D."/>
            <person name="Piller C.R."/>
            <person name="Privatt S.R."/>
            <person name="Schneider S.L."/>
            <person name="Sharp S."/>
            <person name="Smith T.C."/>
            <person name="Stanton J.D."/>
            <person name="Ullery H.E."/>
            <person name="Wilson R.J."/>
            <person name="Serrano M.G."/>
            <person name="Buck G."/>
            <person name="Lee V."/>
            <person name="Wang Y."/>
            <person name="Carvalho R."/>
            <person name="Voegtly L."/>
            <person name="Shi R."/>
            <person name="Duckworth R."/>
            <person name="Johnson A."/>
            <person name="Loviza R."/>
            <person name="Walstead R."/>
            <person name="Shah Z."/>
            <person name="Kiflezghi M."/>
            <person name="Wade K."/>
            <person name="Ball S.L."/>
            <person name="Bradley K.W."/>
            <person name="Asai D.J."/>
            <person name="Bowman C.A."/>
            <person name="Russell D.A."/>
            <person name="Pope W.H."/>
            <person name="Jacobs-Sera D."/>
            <person name="Hendrix R.W."/>
            <person name="Hatfull G.F."/>
        </authorList>
    </citation>
    <scope>NUCLEOTIDE SEQUENCE [LARGE SCALE GENOMIC DNA]</scope>
    <source>
        <strain evidence="1 2">DSM 27648</strain>
    </source>
</reference>
<protein>
    <submittedName>
        <fullName evidence="1">Uncharacterized protein</fullName>
    </submittedName>
</protein>
<name>A0A0K1Q846_9BACT</name>
<evidence type="ECO:0000313" key="1">
    <source>
        <dbReference type="EMBL" id="AKV01986.1"/>
    </source>
</evidence>
<dbReference type="AlphaFoldDB" id="A0A0K1Q846"/>
<proteinExistence type="predicted"/>